<dbReference type="Gene3D" id="1.10.357.10">
    <property type="entry name" value="Tetracycline Repressor, domain 2"/>
    <property type="match status" value="1"/>
</dbReference>
<evidence type="ECO:0000256" key="1">
    <source>
        <dbReference type="ARBA" id="ARBA00023125"/>
    </source>
</evidence>
<evidence type="ECO:0000313" key="5">
    <source>
        <dbReference type="Proteomes" id="UP000824078"/>
    </source>
</evidence>
<keyword evidence="1 2" id="KW-0238">DNA-binding</keyword>
<sequence>MQGSTHVAEHIDPRTARSRELLRDALAAEIDLTGDLSRVTVTAVSDRAGLTRRTFYSHFRDIPDLVSQVENETVEALRPYVAQIAAVHLDELSRAIRHLEPCPGSVELLEFLGERGSYLGPLLGDGGDPAFAKRLEALVREVVSARALEGLDSEAVGAFFDYYLTYAISAEVGVLVRWLTTGRRESARTMARVMTALMFVRPGDLYGKSIDFDVHGIGLALARRSIRPPWAKHDRSERARPQPE</sequence>
<name>A0A9D1L5F7_9ACTN</name>
<dbReference type="SUPFAM" id="SSF46689">
    <property type="entry name" value="Homeodomain-like"/>
    <property type="match status" value="1"/>
</dbReference>
<proteinExistence type="predicted"/>
<dbReference type="PROSITE" id="PS50977">
    <property type="entry name" value="HTH_TETR_2"/>
    <property type="match status" value="1"/>
</dbReference>
<accession>A0A9D1L5F7</accession>
<evidence type="ECO:0000313" key="4">
    <source>
        <dbReference type="EMBL" id="HIU24651.1"/>
    </source>
</evidence>
<organism evidence="4 5">
    <name type="scientific">Candidatus Coprovicinus avistercoris</name>
    <dbReference type="NCBI Taxonomy" id="2840754"/>
    <lineage>
        <taxon>Bacteria</taxon>
        <taxon>Bacillati</taxon>
        <taxon>Actinomycetota</taxon>
        <taxon>Coriobacteriia</taxon>
        <taxon>Coriobacteriales</taxon>
        <taxon>Coriobacteriaceae</taxon>
        <taxon>Coriobacteriaceae incertae sedis</taxon>
        <taxon>Candidatus Coprovicinus</taxon>
    </lineage>
</organism>
<dbReference type="EMBL" id="DVMQ01000018">
    <property type="protein sequence ID" value="HIU24651.1"/>
    <property type="molecule type" value="Genomic_DNA"/>
</dbReference>
<reference evidence="4" key="2">
    <citation type="journal article" date="2021" name="PeerJ">
        <title>Extensive microbial diversity within the chicken gut microbiome revealed by metagenomics and culture.</title>
        <authorList>
            <person name="Gilroy R."/>
            <person name="Ravi A."/>
            <person name="Getino M."/>
            <person name="Pursley I."/>
            <person name="Horton D.L."/>
            <person name="Alikhan N.F."/>
            <person name="Baker D."/>
            <person name="Gharbi K."/>
            <person name="Hall N."/>
            <person name="Watson M."/>
            <person name="Adriaenssens E.M."/>
            <person name="Foster-Nyarko E."/>
            <person name="Jarju S."/>
            <person name="Secka A."/>
            <person name="Antonio M."/>
            <person name="Oren A."/>
            <person name="Chaudhuri R.R."/>
            <person name="La Ragione R."/>
            <person name="Hildebrand F."/>
            <person name="Pallen M.J."/>
        </authorList>
    </citation>
    <scope>NUCLEOTIDE SEQUENCE</scope>
    <source>
        <strain evidence="4">ChiHjej12B11-29160</strain>
    </source>
</reference>
<gene>
    <name evidence="4" type="ORF">IAD17_06990</name>
</gene>
<dbReference type="InterPro" id="IPR039532">
    <property type="entry name" value="TetR_C_Firmicutes"/>
</dbReference>
<reference evidence="4" key="1">
    <citation type="submission" date="2020-10" db="EMBL/GenBank/DDBJ databases">
        <authorList>
            <person name="Gilroy R."/>
        </authorList>
    </citation>
    <scope>NUCLEOTIDE SEQUENCE</scope>
    <source>
        <strain evidence="4">ChiHjej12B11-29160</strain>
    </source>
</reference>
<feature type="domain" description="HTH tetR-type" evidence="3">
    <location>
        <begin position="16"/>
        <end position="77"/>
    </location>
</feature>
<feature type="DNA-binding region" description="H-T-H motif" evidence="2">
    <location>
        <begin position="40"/>
        <end position="59"/>
    </location>
</feature>
<dbReference type="AlphaFoldDB" id="A0A9D1L5F7"/>
<dbReference type="Proteomes" id="UP000824078">
    <property type="component" value="Unassembled WGS sequence"/>
</dbReference>
<dbReference type="PANTHER" id="PTHR43479:SF7">
    <property type="entry name" value="TETR-FAMILY TRANSCRIPTIONAL REGULATOR"/>
    <property type="match status" value="1"/>
</dbReference>
<dbReference type="InterPro" id="IPR001647">
    <property type="entry name" value="HTH_TetR"/>
</dbReference>
<dbReference type="GO" id="GO:0003677">
    <property type="term" value="F:DNA binding"/>
    <property type="evidence" value="ECO:0007669"/>
    <property type="project" value="UniProtKB-UniRule"/>
</dbReference>
<comment type="caution">
    <text evidence="4">The sequence shown here is derived from an EMBL/GenBank/DDBJ whole genome shotgun (WGS) entry which is preliminary data.</text>
</comment>
<evidence type="ECO:0000259" key="3">
    <source>
        <dbReference type="PROSITE" id="PS50977"/>
    </source>
</evidence>
<dbReference type="Pfam" id="PF14278">
    <property type="entry name" value="TetR_C_8"/>
    <property type="match status" value="1"/>
</dbReference>
<evidence type="ECO:0000256" key="2">
    <source>
        <dbReference type="PROSITE-ProRule" id="PRU00335"/>
    </source>
</evidence>
<protein>
    <submittedName>
        <fullName evidence="4">TetR/AcrR family transcriptional regulator C-terminal domain-containing protein</fullName>
    </submittedName>
</protein>
<dbReference type="InterPro" id="IPR050624">
    <property type="entry name" value="HTH-type_Tx_Regulator"/>
</dbReference>
<dbReference type="PANTHER" id="PTHR43479">
    <property type="entry name" value="ACREF/ENVCD OPERON REPRESSOR-RELATED"/>
    <property type="match status" value="1"/>
</dbReference>
<dbReference type="InterPro" id="IPR009057">
    <property type="entry name" value="Homeodomain-like_sf"/>
</dbReference>